<sequence length="453" mass="47913">MSATAFMINGFDPAAASRLGPEEQRLIARRRALLGPSYKLFYEHPVQFVRAEGVRLYDPQGNAYLDAYNNVPAVGHCHPKVVAAIAEQAARLNTHTRYLDEAILAYAEALLATYPPEIGNVMFTCTGSEATDLALRVARFHTGGSGIVVTRNAYHGITSAAAAISPSMGPNVPLGEHVLTIAAPNPYREAGDVAQRFAEDVRAAAAWFARHGIRFAGLVVDTIFSTDGILPDPAGALAPALAAVHEAGGLFIADEVQPGFGRLGSAMWGFQRHGIVPDIVVMGKPMGNGMPIAGIAARPELLDEFGTKVRYFNTFGANSVSIAAARAVLEVIADEGLMANAAEVGAHLMAGLRAIARTTPSLGDVRGAGLFVGAEFVDPRTGAPDGRRALAVVNRLRERRILISASGAEGSVLKIRPPLPFSQADADEFLVILAEVVAGLDRENRPKDDASPR</sequence>
<dbReference type="Gene3D" id="3.40.640.10">
    <property type="entry name" value="Type I PLP-dependent aspartate aminotransferase-like (Major domain)"/>
    <property type="match status" value="1"/>
</dbReference>
<dbReference type="InterPro" id="IPR015424">
    <property type="entry name" value="PyrdxlP-dep_Trfase"/>
</dbReference>
<evidence type="ECO:0000256" key="4">
    <source>
        <dbReference type="RuleBase" id="RU003560"/>
    </source>
</evidence>
<keyword evidence="6" id="KW-1185">Reference proteome</keyword>
<evidence type="ECO:0000313" key="5">
    <source>
        <dbReference type="EMBL" id="MDQ0474056.1"/>
    </source>
</evidence>
<comment type="similarity">
    <text evidence="2 4">Belongs to the class-III pyridoxal-phosphate-dependent aminotransferase family.</text>
</comment>
<dbReference type="CDD" id="cd00610">
    <property type="entry name" value="OAT_like"/>
    <property type="match status" value="1"/>
</dbReference>
<evidence type="ECO:0000256" key="2">
    <source>
        <dbReference type="ARBA" id="ARBA00008954"/>
    </source>
</evidence>
<dbReference type="InterPro" id="IPR015421">
    <property type="entry name" value="PyrdxlP-dep_Trfase_major"/>
</dbReference>
<dbReference type="PROSITE" id="PS00600">
    <property type="entry name" value="AA_TRANSFER_CLASS_3"/>
    <property type="match status" value="1"/>
</dbReference>
<evidence type="ECO:0000256" key="1">
    <source>
        <dbReference type="ARBA" id="ARBA00001933"/>
    </source>
</evidence>
<reference evidence="5 6" key="1">
    <citation type="submission" date="2023-07" db="EMBL/GenBank/DDBJ databases">
        <title>Genomic Encyclopedia of Type Strains, Phase IV (KMG-IV): sequencing the most valuable type-strain genomes for metagenomic binning, comparative biology and taxonomic classification.</title>
        <authorList>
            <person name="Goeker M."/>
        </authorList>
    </citation>
    <scope>NUCLEOTIDE SEQUENCE [LARGE SCALE GENOMIC DNA]</scope>
    <source>
        <strain evidence="5 6">DSM 19619</strain>
    </source>
</reference>
<dbReference type="Proteomes" id="UP001242480">
    <property type="component" value="Unassembled WGS sequence"/>
</dbReference>
<comment type="caution">
    <text evidence="5">The sequence shown here is derived from an EMBL/GenBank/DDBJ whole genome shotgun (WGS) entry which is preliminary data.</text>
</comment>
<dbReference type="PIRSF" id="PIRSF000521">
    <property type="entry name" value="Transaminase_4ab_Lys_Orn"/>
    <property type="match status" value="1"/>
</dbReference>
<dbReference type="PANTHER" id="PTHR45688">
    <property type="match status" value="1"/>
</dbReference>
<dbReference type="InterPro" id="IPR005814">
    <property type="entry name" value="Aminotrans_3"/>
</dbReference>
<evidence type="ECO:0000256" key="3">
    <source>
        <dbReference type="ARBA" id="ARBA00022898"/>
    </source>
</evidence>
<gene>
    <name evidence="5" type="ORF">QO011_007095</name>
</gene>
<dbReference type="Pfam" id="PF00202">
    <property type="entry name" value="Aminotran_3"/>
    <property type="match status" value="1"/>
</dbReference>
<accession>A0ABU0JIE9</accession>
<protein>
    <submittedName>
        <fullName evidence="5">4-aminobutyrate aminotransferase-like enzyme</fullName>
    </submittedName>
</protein>
<dbReference type="SUPFAM" id="SSF53383">
    <property type="entry name" value="PLP-dependent transferases"/>
    <property type="match status" value="1"/>
</dbReference>
<dbReference type="PANTHER" id="PTHR45688:SF13">
    <property type="entry name" value="ALANINE--GLYOXYLATE AMINOTRANSFERASE 2-LIKE"/>
    <property type="match status" value="1"/>
</dbReference>
<name>A0ABU0JIE9_9HYPH</name>
<dbReference type="Gene3D" id="3.90.1150.10">
    <property type="entry name" value="Aspartate Aminotransferase, domain 1"/>
    <property type="match status" value="1"/>
</dbReference>
<dbReference type="EMBL" id="JAUSVX010000020">
    <property type="protein sequence ID" value="MDQ0474056.1"/>
    <property type="molecule type" value="Genomic_DNA"/>
</dbReference>
<dbReference type="InterPro" id="IPR015422">
    <property type="entry name" value="PyrdxlP-dep_Trfase_small"/>
</dbReference>
<dbReference type="InterPro" id="IPR049704">
    <property type="entry name" value="Aminotrans_3_PPA_site"/>
</dbReference>
<keyword evidence="3 4" id="KW-0663">Pyridoxal phosphate</keyword>
<organism evidence="5 6">
    <name type="scientific">Labrys wisconsinensis</name>
    <dbReference type="NCBI Taxonomy" id="425677"/>
    <lineage>
        <taxon>Bacteria</taxon>
        <taxon>Pseudomonadati</taxon>
        <taxon>Pseudomonadota</taxon>
        <taxon>Alphaproteobacteria</taxon>
        <taxon>Hyphomicrobiales</taxon>
        <taxon>Xanthobacteraceae</taxon>
        <taxon>Labrys</taxon>
    </lineage>
</organism>
<proteinExistence type="inferred from homology"/>
<evidence type="ECO:0000313" key="6">
    <source>
        <dbReference type="Proteomes" id="UP001242480"/>
    </source>
</evidence>
<dbReference type="RefSeq" id="WP_370882059.1">
    <property type="nucleotide sequence ID" value="NZ_JAUSVX010000020.1"/>
</dbReference>
<comment type="cofactor">
    <cofactor evidence="1">
        <name>pyridoxal 5'-phosphate</name>
        <dbReference type="ChEBI" id="CHEBI:597326"/>
    </cofactor>
</comment>